<organism evidence="1 2">
    <name type="scientific">Anisodus acutangulus</name>
    <dbReference type="NCBI Taxonomy" id="402998"/>
    <lineage>
        <taxon>Eukaryota</taxon>
        <taxon>Viridiplantae</taxon>
        <taxon>Streptophyta</taxon>
        <taxon>Embryophyta</taxon>
        <taxon>Tracheophyta</taxon>
        <taxon>Spermatophyta</taxon>
        <taxon>Magnoliopsida</taxon>
        <taxon>eudicotyledons</taxon>
        <taxon>Gunneridae</taxon>
        <taxon>Pentapetalae</taxon>
        <taxon>asterids</taxon>
        <taxon>lamiids</taxon>
        <taxon>Solanales</taxon>
        <taxon>Solanaceae</taxon>
        <taxon>Solanoideae</taxon>
        <taxon>Hyoscyameae</taxon>
        <taxon>Anisodus</taxon>
    </lineage>
</organism>
<keyword evidence="2" id="KW-1185">Reference proteome</keyword>
<name>A0A9Q1RFV0_9SOLA</name>
<dbReference type="AlphaFoldDB" id="A0A9Q1RFV0"/>
<accession>A0A9Q1RFV0</accession>
<protein>
    <submittedName>
        <fullName evidence="1">Uncharacterized protein</fullName>
    </submittedName>
</protein>
<gene>
    <name evidence="1" type="ORF">K7X08_012619</name>
</gene>
<dbReference type="Proteomes" id="UP001152561">
    <property type="component" value="Unassembled WGS sequence"/>
</dbReference>
<proteinExistence type="predicted"/>
<evidence type="ECO:0000313" key="2">
    <source>
        <dbReference type="Proteomes" id="UP001152561"/>
    </source>
</evidence>
<evidence type="ECO:0000313" key="1">
    <source>
        <dbReference type="EMBL" id="KAJ8555123.1"/>
    </source>
</evidence>
<comment type="caution">
    <text evidence="1">The sequence shown here is derived from an EMBL/GenBank/DDBJ whole genome shotgun (WGS) entry which is preliminary data.</text>
</comment>
<sequence>MITFATATATSACCTCTDNLADWLSGGARCFIITIWLGHQILCFNSNNRLECLNNLIATLRVYIQLFHLSSGDLLNFIDWCLLELNGSENECIYLGHG</sequence>
<dbReference type="EMBL" id="JAJAGQ010000008">
    <property type="protein sequence ID" value="KAJ8555123.1"/>
    <property type="molecule type" value="Genomic_DNA"/>
</dbReference>
<reference evidence="2" key="1">
    <citation type="journal article" date="2023" name="Proc. Natl. Acad. Sci. U.S.A.">
        <title>Genomic and structural basis for evolution of tropane alkaloid biosynthesis.</title>
        <authorList>
            <person name="Wanga Y.-J."/>
            <person name="Taina T."/>
            <person name="Yua J.-Y."/>
            <person name="Lia J."/>
            <person name="Xua B."/>
            <person name="Chenc J."/>
            <person name="D'Auriad J.C."/>
            <person name="Huanga J.-P."/>
            <person name="Huanga S.-X."/>
        </authorList>
    </citation>
    <scope>NUCLEOTIDE SEQUENCE [LARGE SCALE GENOMIC DNA]</scope>
    <source>
        <strain evidence="2">cv. KIB-2019</strain>
    </source>
</reference>